<sequence>VEDYTKDRFIAGKPVRERSLFAAKIGKMAMQIRAARAYYMYIASMFDHPELYGKTSSTPQVGRAGSSKVFSTSTAIEIMLGCMELMGSYGYCADYDVEKYLRDVIIIHLWMGGAQLTTLESAQAEYPFEPW</sequence>
<organism evidence="3">
    <name type="scientific">marine sediment metagenome</name>
    <dbReference type="NCBI Taxonomy" id="412755"/>
    <lineage>
        <taxon>unclassified sequences</taxon>
        <taxon>metagenomes</taxon>
        <taxon>ecological metagenomes</taxon>
    </lineage>
</organism>
<dbReference type="EMBL" id="BARU01021034">
    <property type="protein sequence ID" value="GAH55948.1"/>
    <property type="molecule type" value="Genomic_DNA"/>
</dbReference>
<comment type="caution">
    <text evidence="3">The sequence shown here is derived from an EMBL/GenBank/DDBJ whole genome shotgun (WGS) entry which is preliminary data.</text>
</comment>
<keyword evidence="1" id="KW-0285">Flavoprotein</keyword>
<name>X1IEG8_9ZZZZ</name>
<proteinExistence type="predicted"/>
<dbReference type="GO" id="GO:0003995">
    <property type="term" value="F:acyl-CoA dehydrogenase activity"/>
    <property type="evidence" value="ECO:0007669"/>
    <property type="project" value="InterPro"/>
</dbReference>
<reference evidence="3" key="1">
    <citation type="journal article" date="2014" name="Front. Microbiol.">
        <title>High frequency of phylogenetically diverse reductive dehalogenase-homologous genes in deep subseafloor sedimentary metagenomes.</title>
        <authorList>
            <person name="Kawai M."/>
            <person name="Futagami T."/>
            <person name="Toyoda A."/>
            <person name="Takaki Y."/>
            <person name="Nishi S."/>
            <person name="Hori S."/>
            <person name="Arai W."/>
            <person name="Tsubouchi T."/>
            <person name="Morono Y."/>
            <person name="Uchiyama I."/>
            <person name="Ito T."/>
            <person name="Fujiyama A."/>
            <person name="Inagaki F."/>
            <person name="Takami H."/>
        </authorList>
    </citation>
    <scope>NUCLEOTIDE SEQUENCE</scope>
    <source>
        <strain evidence="3">Expedition CK06-06</strain>
    </source>
</reference>
<dbReference type="InterPro" id="IPR006089">
    <property type="entry name" value="Acyl-CoA_DH_CS"/>
</dbReference>
<accession>X1IEG8</accession>
<feature type="non-terminal residue" evidence="3">
    <location>
        <position position="1"/>
    </location>
</feature>
<dbReference type="SUPFAM" id="SSF47203">
    <property type="entry name" value="Acyl-CoA dehydrogenase C-terminal domain-like"/>
    <property type="match status" value="1"/>
</dbReference>
<feature type="domain" description="Acyl-CoA dehydrogenase/oxidase C-terminal" evidence="2">
    <location>
        <begin position="3"/>
        <end position="115"/>
    </location>
</feature>
<evidence type="ECO:0000259" key="2">
    <source>
        <dbReference type="Pfam" id="PF00441"/>
    </source>
</evidence>
<evidence type="ECO:0000256" key="1">
    <source>
        <dbReference type="ARBA" id="ARBA00022630"/>
    </source>
</evidence>
<dbReference type="Pfam" id="PF00441">
    <property type="entry name" value="Acyl-CoA_dh_1"/>
    <property type="match status" value="1"/>
</dbReference>
<evidence type="ECO:0000313" key="3">
    <source>
        <dbReference type="EMBL" id="GAH55948.1"/>
    </source>
</evidence>
<dbReference type="Gene3D" id="1.20.140.10">
    <property type="entry name" value="Butyryl-CoA Dehydrogenase, subunit A, domain 3"/>
    <property type="match status" value="1"/>
</dbReference>
<dbReference type="PANTHER" id="PTHR43884">
    <property type="entry name" value="ACYL-COA DEHYDROGENASE"/>
    <property type="match status" value="1"/>
</dbReference>
<dbReference type="InterPro" id="IPR009075">
    <property type="entry name" value="AcylCo_DH/oxidase_C"/>
</dbReference>
<dbReference type="PANTHER" id="PTHR43884:SF12">
    <property type="entry name" value="ISOVALERYL-COA DEHYDROGENASE, MITOCHONDRIAL-RELATED"/>
    <property type="match status" value="1"/>
</dbReference>
<dbReference type="PROSITE" id="PS00073">
    <property type="entry name" value="ACYL_COA_DH_2"/>
    <property type="match status" value="1"/>
</dbReference>
<dbReference type="AlphaFoldDB" id="X1IEG8"/>
<protein>
    <recommendedName>
        <fullName evidence="2">Acyl-CoA dehydrogenase/oxidase C-terminal domain-containing protein</fullName>
    </recommendedName>
</protein>
<gene>
    <name evidence="3" type="ORF">S03H2_34465</name>
</gene>
<dbReference type="InterPro" id="IPR036250">
    <property type="entry name" value="AcylCo_DH-like_C"/>
</dbReference>